<reference evidence="1 2" key="1">
    <citation type="submission" date="2022-09" db="EMBL/GenBank/DDBJ databases">
        <title>Evolutionary Diversification of Methanotrophic Ca. Methanophagales (ANME-1) and Their Expansive Virome.</title>
        <authorList>
            <person name="Laso-Perez R."/>
            <person name="Wu F."/>
            <person name="Cremiere A."/>
            <person name="Speth D."/>
            <person name="Magyar J.S."/>
            <person name="Krupovic M."/>
            <person name="Orphan V.J."/>
        </authorList>
    </citation>
    <scope>NUCLEOTIDE SEQUENCE [LARGE SCALE GENOMIC DNA]</scope>
    <source>
        <strain evidence="1">PBV299</strain>
    </source>
</reference>
<protein>
    <recommendedName>
        <fullName evidence="3">SF4 helicase domain-containing protein</fullName>
    </recommendedName>
</protein>
<evidence type="ECO:0008006" key="3">
    <source>
        <dbReference type="Google" id="ProtNLM"/>
    </source>
</evidence>
<keyword evidence="2" id="KW-1185">Reference proteome</keyword>
<dbReference type="Proteomes" id="UP001156193">
    <property type="component" value="Segment"/>
</dbReference>
<evidence type="ECO:0000313" key="2">
    <source>
        <dbReference type="Proteomes" id="UP001156193"/>
    </source>
</evidence>
<dbReference type="InterPro" id="IPR027417">
    <property type="entry name" value="P-loop_NTPase"/>
</dbReference>
<sequence>MKALKTNIDGLRGIWDELRPTHFYGIFGEPNSGKSLLAYQIAAQYNSVILSTEDMDYEAFSFVKNKIGTNFKEPVILKARSLRTFLKILGLELQSGKSDKRASRKFEVIINRLIDYPLIDENGVMKGKDLLVIDSLTSPIKNTIPSGRQNMEARAAVLRAVFGSLDEISEFWQIPILLIMHESRDPANPYDAGRPWGGNIIMYSVKYFFQMSSSTSTDWESKKVFEKKIRRRRFLGKGEDQNYHTLQIKKDYGYI</sequence>
<evidence type="ECO:0000313" key="1">
    <source>
        <dbReference type="EMBL" id="UYL64803.1"/>
    </source>
</evidence>
<dbReference type="SUPFAM" id="SSF52540">
    <property type="entry name" value="P-loop containing nucleoside triphosphate hydrolases"/>
    <property type="match status" value="1"/>
</dbReference>
<dbReference type="Gene3D" id="3.40.50.300">
    <property type="entry name" value="P-loop containing nucleotide triphosphate hydrolases"/>
    <property type="match status" value="1"/>
</dbReference>
<proteinExistence type="predicted"/>
<name>A0ABY6GNH7_9CAUD</name>
<dbReference type="EMBL" id="OP413838">
    <property type="protein sequence ID" value="UYL64803.1"/>
    <property type="molecule type" value="Genomic_DNA"/>
</dbReference>
<organism evidence="1 2">
    <name type="scientific">Methanophagales virus PBV299</name>
    <dbReference type="NCBI Taxonomy" id="2987730"/>
    <lineage>
        <taxon>Viruses</taxon>
        <taxon>Duplodnaviria</taxon>
        <taxon>Heunggongvirae</taxon>
        <taxon>Uroviricota</taxon>
        <taxon>Caudoviricetes</taxon>
        <taxon>Nakonvirales</taxon>
        <taxon>Ahpuchviridae</taxon>
        <taxon>Kisinvirus</taxon>
        <taxon>Kisinvirus pescaderoense</taxon>
    </lineage>
</organism>
<gene>
    <name evidence="1" type="ORF">OFDIEDLO_00007</name>
</gene>
<accession>A0ABY6GNH7</accession>